<gene>
    <name evidence="6" type="primary">CSON000849</name>
</gene>
<name>A0A336MT20_CULSO</name>
<dbReference type="Gene3D" id="3.40.50.720">
    <property type="entry name" value="NAD(P)-binding Rossmann-like Domain"/>
    <property type="match status" value="1"/>
</dbReference>
<comment type="similarity">
    <text evidence="1">Belongs to the Gfo/Idh/MocA family.</text>
</comment>
<dbReference type="OMA" id="NQKDYVH"/>
<organism evidence="6">
    <name type="scientific">Culicoides sonorensis</name>
    <name type="common">Biting midge</name>
    <dbReference type="NCBI Taxonomy" id="179676"/>
    <lineage>
        <taxon>Eukaryota</taxon>
        <taxon>Metazoa</taxon>
        <taxon>Ecdysozoa</taxon>
        <taxon>Arthropoda</taxon>
        <taxon>Hexapoda</taxon>
        <taxon>Insecta</taxon>
        <taxon>Pterygota</taxon>
        <taxon>Neoptera</taxon>
        <taxon>Endopterygota</taxon>
        <taxon>Diptera</taxon>
        <taxon>Nematocera</taxon>
        <taxon>Chironomoidea</taxon>
        <taxon>Ceratopogonidae</taxon>
        <taxon>Ceratopogoninae</taxon>
        <taxon>Culicoides</taxon>
        <taxon>Monoculicoides</taxon>
    </lineage>
</organism>
<evidence type="ECO:0000259" key="4">
    <source>
        <dbReference type="Pfam" id="PF22725"/>
    </source>
</evidence>
<dbReference type="InterPro" id="IPR050463">
    <property type="entry name" value="Gfo/Idh/MocA_oxidrdct_glycsds"/>
</dbReference>
<dbReference type="InterPro" id="IPR000683">
    <property type="entry name" value="Gfo/Idh/MocA-like_OxRdtase_N"/>
</dbReference>
<dbReference type="PANTHER" id="PTHR43818:SF11">
    <property type="entry name" value="BCDNA.GH03377"/>
    <property type="match status" value="1"/>
</dbReference>
<dbReference type="GO" id="GO:0000166">
    <property type="term" value="F:nucleotide binding"/>
    <property type="evidence" value="ECO:0007669"/>
    <property type="project" value="InterPro"/>
</dbReference>
<feature type="domain" description="Gfo/Idh/MocA-like oxidoreductase N-terminal" evidence="3">
    <location>
        <begin position="5"/>
        <end position="109"/>
    </location>
</feature>
<accession>A0A336MT20</accession>
<dbReference type="EMBL" id="UFQS01001138">
    <property type="protein sequence ID" value="SSX09199.1"/>
    <property type="molecule type" value="Genomic_DNA"/>
</dbReference>
<sequence length="398" mass="43680">MLPGIGIFGTSEVTKVLVPFLREKGFNIVGLWGPVLKEAEEVAKVLTIPFYTNRIDDVLLRKDVDLIFVLCPPYLHSQISVKALGIGKHVMCDKPFGISQLDALKMVKAGQYYPSLISIVNYSLRFLPAFAQMKKAIADGYIGNSSEISLIDIRVRMGSLLHSKYDWLCDSTMGGGILNLVGSHVIDLVSFLTDKKAVKVHGVVRTYTTNTSNVAGIRTITAPDFCTFQLELESGILVTANLHSHTSSTTFNQEVLVCGPSGHLTVRGGDLIGHKLKGENNELKEEVLYLDVQDLANSDTSLPKPYVKGLYKMVGNLASAFHPDNKEHVQGNPGQVNWIKTPVQLAANFEDGLYVQAVLDAIRKSSDERAWKRVQIVSESPNSHAKYIVAARMGAKIL</sequence>
<dbReference type="Pfam" id="PF01408">
    <property type="entry name" value="GFO_IDH_MocA"/>
    <property type="match status" value="1"/>
</dbReference>
<evidence type="ECO:0000313" key="6">
    <source>
        <dbReference type="EMBL" id="SSX29108.1"/>
    </source>
</evidence>
<dbReference type="VEuPathDB" id="VectorBase:CSON000849"/>
<evidence type="ECO:0000259" key="3">
    <source>
        <dbReference type="Pfam" id="PF01408"/>
    </source>
</evidence>
<evidence type="ECO:0000256" key="1">
    <source>
        <dbReference type="ARBA" id="ARBA00010928"/>
    </source>
</evidence>
<dbReference type="SUPFAM" id="SSF55347">
    <property type="entry name" value="Glyceraldehyde-3-phosphate dehydrogenase-like, C-terminal domain"/>
    <property type="match status" value="1"/>
</dbReference>
<dbReference type="InterPro" id="IPR036291">
    <property type="entry name" value="NAD(P)-bd_dom_sf"/>
</dbReference>
<dbReference type="EMBL" id="UFQT01001138">
    <property type="protein sequence ID" value="SSX29108.1"/>
    <property type="molecule type" value="Genomic_DNA"/>
</dbReference>
<feature type="domain" description="GFO/IDH/MocA-like oxidoreductase" evidence="4">
    <location>
        <begin position="130"/>
        <end position="264"/>
    </location>
</feature>
<proteinExistence type="inferred from homology"/>
<dbReference type="Pfam" id="PF22725">
    <property type="entry name" value="GFO_IDH_MocA_C3"/>
    <property type="match status" value="1"/>
</dbReference>
<dbReference type="GO" id="GO:0016491">
    <property type="term" value="F:oxidoreductase activity"/>
    <property type="evidence" value="ECO:0007669"/>
    <property type="project" value="UniProtKB-KW"/>
</dbReference>
<evidence type="ECO:0000256" key="2">
    <source>
        <dbReference type="ARBA" id="ARBA00023002"/>
    </source>
</evidence>
<reference evidence="5" key="1">
    <citation type="submission" date="2018-04" db="EMBL/GenBank/DDBJ databases">
        <authorList>
            <person name="Go L.Y."/>
            <person name="Mitchell J.A."/>
        </authorList>
    </citation>
    <scope>NUCLEOTIDE SEQUENCE</scope>
    <source>
        <tissue evidence="5">Whole organism</tissue>
    </source>
</reference>
<dbReference type="AlphaFoldDB" id="A0A336MT20"/>
<reference evidence="6" key="2">
    <citation type="submission" date="2018-07" db="EMBL/GenBank/DDBJ databases">
        <authorList>
            <person name="Quirk P.G."/>
            <person name="Krulwich T.A."/>
        </authorList>
    </citation>
    <scope>NUCLEOTIDE SEQUENCE</scope>
</reference>
<keyword evidence="2" id="KW-0560">Oxidoreductase</keyword>
<evidence type="ECO:0000313" key="5">
    <source>
        <dbReference type="EMBL" id="SSX09199.1"/>
    </source>
</evidence>
<dbReference type="InterPro" id="IPR055170">
    <property type="entry name" value="GFO_IDH_MocA-like_dom"/>
</dbReference>
<dbReference type="PANTHER" id="PTHR43818">
    <property type="entry name" value="BCDNA.GH03377"/>
    <property type="match status" value="1"/>
</dbReference>
<dbReference type="Gene3D" id="3.30.360.10">
    <property type="entry name" value="Dihydrodipicolinate Reductase, domain 2"/>
    <property type="match status" value="1"/>
</dbReference>
<dbReference type="SUPFAM" id="SSF51735">
    <property type="entry name" value="NAD(P)-binding Rossmann-fold domains"/>
    <property type="match status" value="1"/>
</dbReference>
<protein>
    <submittedName>
        <fullName evidence="6">CSON000849 protein</fullName>
    </submittedName>
</protein>